<gene>
    <name evidence="6" type="primary">nagX</name>
    <name evidence="6" type="ORF">NCTC11388_00157</name>
</gene>
<dbReference type="NCBIfam" id="NF005243">
    <property type="entry name" value="PRK06753.1"/>
    <property type="match status" value="1"/>
</dbReference>
<dbReference type="Gene3D" id="3.50.50.60">
    <property type="entry name" value="FAD/NAD(P)-binding domain"/>
    <property type="match status" value="1"/>
</dbReference>
<evidence type="ECO:0000256" key="1">
    <source>
        <dbReference type="ARBA" id="ARBA00001974"/>
    </source>
</evidence>
<feature type="domain" description="FAD-binding" evidence="5">
    <location>
        <begin position="6"/>
        <end position="309"/>
    </location>
</feature>
<keyword evidence="2" id="KW-0285">Flavoprotein</keyword>
<dbReference type="GO" id="GO:0071949">
    <property type="term" value="F:FAD binding"/>
    <property type="evidence" value="ECO:0007669"/>
    <property type="project" value="InterPro"/>
</dbReference>
<dbReference type="SUPFAM" id="SSF51905">
    <property type="entry name" value="FAD/NAD(P)-binding domain"/>
    <property type="match status" value="1"/>
</dbReference>
<dbReference type="PANTHER" id="PTHR46496:SF1">
    <property type="entry name" value="ZEAXANTHIN EPOXIDASE, CHLOROPLASTIC"/>
    <property type="match status" value="1"/>
</dbReference>
<dbReference type="Proteomes" id="UP000254893">
    <property type="component" value="Unassembled WGS sequence"/>
</dbReference>
<dbReference type="Pfam" id="PF01494">
    <property type="entry name" value="FAD_binding_3"/>
    <property type="match status" value="1"/>
</dbReference>
<dbReference type="AlphaFoldDB" id="A0A380BAM7"/>
<protein>
    <submittedName>
        <fullName evidence="6">3-hydroxybenzoate 6-hydroxylase</fullName>
        <ecNumber evidence="6">1.14.13.24</ecNumber>
    </submittedName>
</protein>
<dbReference type="GO" id="GO:0018669">
    <property type="term" value="F:3-hydroxybenzoate 6-monooxygenase activity"/>
    <property type="evidence" value="ECO:0007669"/>
    <property type="project" value="UniProtKB-EC"/>
</dbReference>
<dbReference type="EMBL" id="UGYW01000001">
    <property type="protein sequence ID" value="SUI96800.1"/>
    <property type="molecule type" value="Genomic_DNA"/>
</dbReference>
<dbReference type="InterPro" id="IPR002938">
    <property type="entry name" value="FAD-bd"/>
</dbReference>
<sequence length="386" mass="43165">MKHFTIIGGGVAGLTAAIGLQQIGIQADVYEGAPVLKGIGAGFGLAANAMQALEYLGLKSEVMVLGHLLPDYNILNEKGQILVAPDTSSISQRYKQDNFAIHRADLHQYLLSKIDSSSLHLGYRAVQLQKHQEKIIVTFDNGHSVETDYLLIADGVKSALRQQLIPSSAPRYSGYTCWRATIDNSTIQLDKGSETWGAKGRFGMTPLVGNKIYWYACINTTANNPLYRNWNIENLRKHFASYHHPIPQILNETEDSQLIWNDIIDIKPLNQLAFGNILLMGDAGHATTPNMGQGACQAIEDVAVLIDELKKDKSIAQAFVDFEKRRLSRTRYITETSWTIGKIAQWQNPALIAARNFLMKILPENLQQYKLNKLLNIDFMEINNKR</sequence>
<reference evidence="6 7" key="1">
    <citation type="submission" date="2018-06" db="EMBL/GenBank/DDBJ databases">
        <authorList>
            <consortium name="Pathogen Informatics"/>
            <person name="Doyle S."/>
        </authorList>
    </citation>
    <scope>NUCLEOTIDE SEQUENCE [LARGE SCALE GENOMIC DNA]</scope>
    <source>
        <strain evidence="6 7">NCTC11388</strain>
    </source>
</reference>
<evidence type="ECO:0000256" key="2">
    <source>
        <dbReference type="ARBA" id="ARBA00022630"/>
    </source>
</evidence>
<dbReference type="RefSeq" id="WP_115168723.1">
    <property type="nucleotide sequence ID" value="NZ_UGYW01000001.1"/>
</dbReference>
<evidence type="ECO:0000259" key="5">
    <source>
        <dbReference type="Pfam" id="PF01494"/>
    </source>
</evidence>
<evidence type="ECO:0000256" key="3">
    <source>
        <dbReference type="ARBA" id="ARBA00022827"/>
    </source>
</evidence>
<dbReference type="EC" id="1.14.13.24" evidence="6"/>
<keyword evidence="3" id="KW-0274">FAD</keyword>
<dbReference type="PRINTS" id="PR00420">
    <property type="entry name" value="RNGMNOXGNASE"/>
</dbReference>
<organism evidence="6 7">
    <name type="scientific">Sphingobacterium spiritivorum</name>
    <name type="common">Flavobacterium spiritivorum</name>
    <dbReference type="NCBI Taxonomy" id="258"/>
    <lineage>
        <taxon>Bacteria</taxon>
        <taxon>Pseudomonadati</taxon>
        <taxon>Bacteroidota</taxon>
        <taxon>Sphingobacteriia</taxon>
        <taxon>Sphingobacteriales</taxon>
        <taxon>Sphingobacteriaceae</taxon>
        <taxon>Sphingobacterium</taxon>
    </lineage>
</organism>
<accession>A0A380BAM7</accession>
<proteinExistence type="predicted"/>
<name>A0A380BAM7_SPHSI</name>
<evidence type="ECO:0000313" key="7">
    <source>
        <dbReference type="Proteomes" id="UP000254893"/>
    </source>
</evidence>
<dbReference type="InterPro" id="IPR036188">
    <property type="entry name" value="FAD/NAD-bd_sf"/>
</dbReference>
<evidence type="ECO:0000256" key="4">
    <source>
        <dbReference type="ARBA" id="ARBA00023002"/>
    </source>
</evidence>
<keyword evidence="4 6" id="KW-0560">Oxidoreductase</keyword>
<comment type="cofactor">
    <cofactor evidence="1">
        <name>FAD</name>
        <dbReference type="ChEBI" id="CHEBI:57692"/>
    </cofactor>
</comment>
<evidence type="ECO:0000313" key="6">
    <source>
        <dbReference type="EMBL" id="SUI96800.1"/>
    </source>
</evidence>
<dbReference type="PANTHER" id="PTHR46496">
    <property type="match status" value="1"/>
</dbReference>